<reference evidence="1 2" key="1">
    <citation type="submission" date="2018-06" db="EMBL/GenBank/DDBJ databases">
        <authorList>
            <consortium name="Pathogen Informatics"/>
            <person name="Doyle S."/>
        </authorList>
    </citation>
    <scope>NUCLEOTIDE SEQUENCE [LARGE SCALE GENOMIC DNA]</scope>
    <source>
        <strain evidence="1 2">NCTC9426</strain>
    </source>
</reference>
<gene>
    <name evidence="1" type="ORF">NCTC9426_01336</name>
</gene>
<sequence>MNDLEVKRFQISRTGVHTDSNGNEHTFSDTLFNKLVTRFNQLANHGNQQTPLYLEHPQSKADNDPTRHQSYGYVSSLELDNGRLYAVAWVNRELINLVKSGQYKAVSAGFMKVGDDLWLDHVAFVKRPAVKGMEVLSFSEHSFVQNCVTALVNTHNFNAGNTIHENALSWMNAFNTDYETAVISVMREQANTANFSKRNSNNQSYQLHQKALAYQAQYGVSYEVAVRECLKQGATL</sequence>
<protein>
    <submittedName>
        <fullName evidence="1">Mu-like prophage I protein</fullName>
    </submittedName>
</protein>
<organism evidence="1 2">
    <name type="scientific">Moraxella bovis</name>
    <dbReference type="NCBI Taxonomy" id="476"/>
    <lineage>
        <taxon>Bacteria</taxon>
        <taxon>Pseudomonadati</taxon>
        <taxon>Pseudomonadota</taxon>
        <taxon>Gammaproteobacteria</taxon>
        <taxon>Moraxellales</taxon>
        <taxon>Moraxellaceae</taxon>
        <taxon>Moraxella</taxon>
    </lineage>
</organism>
<accession>A0A378PRU5</accession>
<proteinExistence type="predicted"/>
<evidence type="ECO:0000313" key="1">
    <source>
        <dbReference type="EMBL" id="STY91288.1"/>
    </source>
</evidence>
<name>A0A378PRU5_MORBO</name>
<dbReference type="EMBL" id="UGPZ01000002">
    <property type="protein sequence ID" value="STY91288.1"/>
    <property type="molecule type" value="Genomic_DNA"/>
</dbReference>
<dbReference type="AlphaFoldDB" id="A0A378PRU5"/>
<dbReference type="Proteomes" id="UP000254133">
    <property type="component" value="Unassembled WGS sequence"/>
</dbReference>
<dbReference type="RefSeq" id="WP_115369196.1">
    <property type="nucleotide sequence ID" value="NZ_UGPZ01000002.1"/>
</dbReference>
<evidence type="ECO:0000313" key="2">
    <source>
        <dbReference type="Proteomes" id="UP000254133"/>
    </source>
</evidence>